<accession>A0A9N8HX83</accession>
<evidence type="ECO:0000313" key="2">
    <source>
        <dbReference type="Proteomes" id="UP001153069"/>
    </source>
</evidence>
<dbReference type="Proteomes" id="UP001153069">
    <property type="component" value="Unassembled WGS sequence"/>
</dbReference>
<keyword evidence="2" id="KW-1185">Reference proteome</keyword>
<organism evidence="1 2">
    <name type="scientific">Seminavis robusta</name>
    <dbReference type="NCBI Taxonomy" id="568900"/>
    <lineage>
        <taxon>Eukaryota</taxon>
        <taxon>Sar</taxon>
        <taxon>Stramenopiles</taxon>
        <taxon>Ochrophyta</taxon>
        <taxon>Bacillariophyta</taxon>
        <taxon>Bacillariophyceae</taxon>
        <taxon>Bacillariophycidae</taxon>
        <taxon>Naviculales</taxon>
        <taxon>Naviculaceae</taxon>
        <taxon>Seminavis</taxon>
    </lineage>
</organism>
<name>A0A9N8HX83_9STRA</name>
<dbReference type="AlphaFoldDB" id="A0A9N8HX83"/>
<dbReference type="EMBL" id="CAICTM010002973">
    <property type="protein sequence ID" value="CAB9530648.1"/>
    <property type="molecule type" value="Genomic_DNA"/>
</dbReference>
<proteinExistence type="predicted"/>
<comment type="caution">
    <text evidence="1">The sequence shown here is derived from an EMBL/GenBank/DDBJ whole genome shotgun (WGS) entry which is preliminary data.</text>
</comment>
<sequence>MRCTYNKGENEAQFCVRPSVNCFFTEQLVNMHLHPLDFSSSSVDHHPMSALHHHCEHSERSSSSSQVKHVSFREKIDMIAADGTIDHIALPKQQSPLDDFVEFDGEDCRIVVTECASNDDMMIASYKKFAPRPNRFAAAQAASLNFDGVGFELCYMSGTGNYDHHEMDLEASYKKLAPRAALPYIQRAGT</sequence>
<protein>
    <submittedName>
        <fullName evidence="1">Uncharacterized protein</fullName>
    </submittedName>
</protein>
<gene>
    <name evidence="1" type="ORF">SEMRO_2975_G341320.1</name>
</gene>
<reference evidence="1" key="1">
    <citation type="submission" date="2020-06" db="EMBL/GenBank/DDBJ databases">
        <authorList>
            <consortium name="Plant Systems Biology data submission"/>
        </authorList>
    </citation>
    <scope>NUCLEOTIDE SEQUENCE</scope>
    <source>
        <strain evidence="1">D6</strain>
    </source>
</reference>
<evidence type="ECO:0000313" key="1">
    <source>
        <dbReference type="EMBL" id="CAB9530648.1"/>
    </source>
</evidence>